<dbReference type="HAMAP" id="MF_00614">
    <property type="entry name" value="Fen"/>
    <property type="match status" value="1"/>
</dbReference>
<dbReference type="SMART" id="SM00485">
    <property type="entry name" value="XPGN"/>
    <property type="match status" value="1"/>
</dbReference>
<feature type="compositionally biased region" description="Gly residues" evidence="16">
    <location>
        <begin position="377"/>
        <end position="386"/>
    </location>
</feature>
<dbReference type="PANTHER" id="PTHR11081:SF9">
    <property type="entry name" value="FLAP ENDONUCLEASE 1"/>
    <property type="match status" value="1"/>
</dbReference>
<keyword evidence="20" id="KW-1185">Reference proteome</keyword>
<dbReference type="InterPro" id="IPR023426">
    <property type="entry name" value="Flap_endonuc"/>
</dbReference>
<evidence type="ECO:0000256" key="11">
    <source>
        <dbReference type="ARBA" id="ARBA00023128"/>
    </source>
</evidence>
<feature type="domain" description="XPG-I" evidence="17">
    <location>
        <begin position="147"/>
        <end position="219"/>
    </location>
</feature>
<accession>A0A9P6U511</accession>
<comment type="similarity">
    <text evidence="14 15">Belongs to the XPG/RAD2 endonuclease family. FEN1 subfamily.</text>
</comment>
<evidence type="ECO:0000256" key="3">
    <source>
        <dbReference type="ARBA" id="ARBA00022705"/>
    </source>
</evidence>
<evidence type="ECO:0000256" key="16">
    <source>
        <dbReference type="SAM" id="MobiDB-lite"/>
    </source>
</evidence>
<dbReference type="GO" id="GO:0000287">
    <property type="term" value="F:magnesium ion binding"/>
    <property type="evidence" value="ECO:0007669"/>
    <property type="project" value="UniProtKB-UniRule"/>
</dbReference>
<keyword evidence="7 15" id="KW-0227">DNA damage</keyword>
<dbReference type="Gene3D" id="1.10.150.20">
    <property type="entry name" value="5' to 3' exonuclease, C-terminal subdomain"/>
    <property type="match status" value="1"/>
</dbReference>
<evidence type="ECO:0000256" key="2">
    <source>
        <dbReference type="ARBA" id="ARBA00022553"/>
    </source>
</evidence>
<evidence type="ECO:0000256" key="7">
    <source>
        <dbReference type="ARBA" id="ARBA00022763"/>
    </source>
</evidence>
<evidence type="ECO:0000259" key="17">
    <source>
        <dbReference type="SMART" id="SM00484"/>
    </source>
</evidence>
<feature type="domain" description="XPG N-terminal" evidence="18">
    <location>
        <begin position="1"/>
        <end position="108"/>
    </location>
</feature>
<dbReference type="SMART" id="SM00279">
    <property type="entry name" value="HhH2"/>
    <property type="match status" value="1"/>
</dbReference>
<keyword evidence="6 15" id="KW-0255">Endonuclease</keyword>
<keyword evidence="2 15" id="KW-0597">Phosphoprotein</keyword>
<dbReference type="PROSITE" id="PS00841">
    <property type="entry name" value="XPG_1"/>
    <property type="match status" value="1"/>
</dbReference>
<dbReference type="InterPro" id="IPR019974">
    <property type="entry name" value="XPG_CS"/>
</dbReference>
<reference evidence="19" key="1">
    <citation type="journal article" date="2020" name="Fungal Divers.">
        <title>Resolving the Mortierellaceae phylogeny through synthesis of multi-gene phylogenetics and phylogenomics.</title>
        <authorList>
            <person name="Vandepol N."/>
            <person name="Liber J."/>
            <person name="Desiro A."/>
            <person name="Na H."/>
            <person name="Kennedy M."/>
            <person name="Barry K."/>
            <person name="Grigoriev I.V."/>
            <person name="Miller A.N."/>
            <person name="O'Donnell K."/>
            <person name="Stajich J.E."/>
            <person name="Bonito G."/>
        </authorList>
    </citation>
    <scope>NUCLEOTIDE SEQUENCE</scope>
    <source>
        <strain evidence="19">BC1065</strain>
    </source>
</reference>
<dbReference type="PRINTS" id="PR00853">
    <property type="entry name" value="XPGRADSUPER"/>
</dbReference>
<organism evidence="19 20">
    <name type="scientific">Actinomortierella ambigua</name>
    <dbReference type="NCBI Taxonomy" id="1343610"/>
    <lineage>
        <taxon>Eukaryota</taxon>
        <taxon>Fungi</taxon>
        <taxon>Fungi incertae sedis</taxon>
        <taxon>Mucoromycota</taxon>
        <taxon>Mortierellomycotina</taxon>
        <taxon>Mortierellomycetes</taxon>
        <taxon>Mortierellales</taxon>
        <taxon>Mortierellaceae</taxon>
        <taxon>Actinomortierella</taxon>
    </lineage>
</organism>
<dbReference type="GO" id="GO:0043137">
    <property type="term" value="P:DNA replication, removal of RNA primer"/>
    <property type="evidence" value="ECO:0007669"/>
    <property type="project" value="UniProtKB-UniRule"/>
</dbReference>
<keyword evidence="5 15" id="KW-0479">Metal-binding</keyword>
<dbReference type="AlphaFoldDB" id="A0A9P6U511"/>
<gene>
    <name evidence="19" type="primary">FEN1_2</name>
    <name evidence="19" type="ORF">DFQ27_004058</name>
</gene>
<name>A0A9P6U511_9FUNG</name>
<comment type="subcellular location">
    <subcellularLocation>
        <location evidence="1 15">Mitochondrion</location>
    </subcellularLocation>
    <subcellularLocation>
        <location evidence="15">Nucleus</location>
        <location evidence="15">Nucleolus</location>
    </subcellularLocation>
    <subcellularLocation>
        <location evidence="15">Nucleus</location>
        <location evidence="15">Nucleoplasm</location>
    </subcellularLocation>
    <text evidence="15">Resides mostly in the nucleoli and relocalizes to the nucleoplasm upon DNA damage.</text>
</comment>
<dbReference type="SUPFAM" id="SSF47807">
    <property type="entry name" value="5' to 3' exonuclease, C-terminal subdomain"/>
    <property type="match status" value="1"/>
</dbReference>
<dbReference type="PROSITE" id="PS00842">
    <property type="entry name" value="XPG_2"/>
    <property type="match status" value="1"/>
</dbReference>
<evidence type="ECO:0000256" key="1">
    <source>
        <dbReference type="ARBA" id="ARBA00004173"/>
    </source>
</evidence>
<keyword evidence="3 15" id="KW-0235">DNA replication</keyword>
<dbReference type="GO" id="GO:0005654">
    <property type="term" value="C:nucleoplasm"/>
    <property type="evidence" value="ECO:0007669"/>
    <property type="project" value="UniProtKB-SubCell"/>
</dbReference>
<keyword evidence="4 15" id="KW-0540">Nuclease</keyword>
<evidence type="ECO:0000256" key="15">
    <source>
        <dbReference type="HAMAP-Rule" id="MF_03140"/>
    </source>
</evidence>
<evidence type="ECO:0000256" key="6">
    <source>
        <dbReference type="ARBA" id="ARBA00022759"/>
    </source>
</evidence>
<dbReference type="SMART" id="SM00484">
    <property type="entry name" value="XPGI"/>
    <property type="match status" value="1"/>
</dbReference>
<evidence type="ECO:0000256" key="5">
    <source>
        <dbReference type="ARBA" id="ARBA00022723"/>
    </source>
</evidence>
<dbReference type="GO" id="GO:0003677">
    <property type="term" value="F:DNA binding"/>
    <property type="evidence" value="ECO:0007669"/>
    <property type="project" value="UniProtKB-UniRule"/>
</dbReference>
<dbReference type="GO" id="GO:0008409">
    <property type="term" value="F:5'-3' exonuclease activity"/>
    <property type="evidence" value="ECO:0007669"/>
    <property type="project" value="UniProtKB-UniRule"/>
</dbReference>
<evidence type="ECO:0000256" key="14">
    <source>
        <dbReference type="ARBA" id="ARBA00034726"/>
    </source>
</evidence>
<dbReference type="CDD" id="cd09907">
    <property type="entry name" value="H3TH_FEN1-Euk"/>
    <property type="match status" value="1"/>
</dbReference>
<evidence type="ECO:0000256" key="4">
    <source>
        <dbReference type="ARBA" id="ARBA00022722"/>
    </source>
</evidence>
<evidence type="ECO:0000256" key="13">
    <source>
        <dbReference type="ARBA" id="ARBA00023242"/>
    </source>
</evidence>
<dbReference type="InterPro" id="IPR006085">
    <property type="entry name" value="XPG_DNA_repair_N"/>
</dbReference>
<dbReference type="InterPro" id="IPR008918">
    <property type="entry name" value="HhH2"/>
</dbReference>
<keyword evidence="8 15" id="KW-0378">Hydrolase</keyword>
<comment type="cofactor">
    <cofactor evidence="15">
        <name>Mg(2+)</name>
        <dbReference type="ChEBI" id="CHEBI:18420"/>
    </cofactor>
    <text evidence="15">Binds 2 magnesium ions per subunit. They probably participate in the reaction catalyzed by the enzyme. May bind an additional third magnesium ion after substrate binding.</text>
</comment>
<dbReference type="SUPFAM" id="SSF88723">
    <property type="entry name" value="PIN domain-like"/>
    <property type="match status" value="1"/>
</dbReference>
<evidence type="ECO:0000256" key="8">
    <source>
        <dbReference type="ARBA" id="ARBA00022801"/>
    </source>
</evidence>
<keyword evidence="11 15" id="KW-0496">Mitochondrion</keyword>
<protein>
    <recommendedName>
        <fullName evidence="15">Flap endonuclease 1</fullName>
        <shortName evidence="15">FEN-1</shortName>
        <ecNumber evidence="15">3.1.-.-</ecNumber>
    </recommendedName>
    <alternativeName>
        <fullName evidence="15">Flap structure-specific endonuclease 1</fullName>
    </alternativeName>
</protein>
<dbReference type="Gene3D" id="3.40.50.1010">
    <property type="entry name" value="5'-nuclease"/>
    <property type="match status" value="1"/>
</dbReference>
<dbReference type="FunFam" id="1.10.150.20:FF:000009">
    <property type="entry name" value="Flap endonuclease 1"/>
    <property type="match status" value="1"/>
</dbReference>
<dbReference type="InterPro" id="IPR029060">
    <property type="entry name" value="PIN-like_dom_sf"/>
</dbReference>
<dbReference type="CDD" id="cd09867">
    <property type="entry name" value="PIN_FEN1"/>
    <property type="match status" value="1"/>
</dbReference>
<dbReference type="InterPro" id="IPR006084">
    <property type="entry name" value="XPG/Rad2"/>
</dbReference>
<evidence type="ECO:0000256" key="9">
    <source>
        <dbReference type="ARBA" id="ARBA00022839"/>
    </source>
</evidence>
<sequence>MGIHGLSKVIGDNAAGAIREDDIKNYFGRKVAIDASMSIYQFMIAVRQQDGQLLQNENGETTSHLMGMFYRTLRMVDNGIKPVYVFDGKPPTLKSGELAKRTARRKEATAKQEEAEEIGDTEAIDKFNRRTVKVTREHNDECKKLLKLMGIPYIDAPCEAEAQCAALAKAGLVYAAGSEDMDTLTFGSPILLRHLTFSEAKKMPISEIHLGKAMEGLGFTRDQFIDLCILLGCDYCDSIKNIGPTRAVALIKEHKNIETILKNIDAKRYPIPEDWPYKDARELFLNPEVLDPSTVEIKWEAPNVEGLVDFLVRDKGFNEERVRKGCERLEKQLKTATQGRLDGFFKVLPGAGAAGKKRAGEDASSGKDKKAKAGAKAGSGRGRPRK</sequence>
<keyword evidence="12 15" id="KW-0234">DNA repair</keyword>
<feature type="region of interest" description="Disordered" evidence="16">
    <location>
        <begin position="352"/>
        <end position="386"/>
    </location>
</feature>
<proteinExistence type="inferred from homology"/>
<evidence type="ECO:0000313" key="19">
    <source>
        <dbReference type="EMBL" id="KAG0259438.1"/>
    </source>
</evidence>
<dbReference type="GO" id="GO:0017108">
    <property type="term" value="F:5'-flap endonuclease activity"/>
    <property type="evidence" value="ECO:0007669"/>
    <property type="project" value="UniProtKB-UniRule"/>
</dbReference>
<dbReference type="GO" id="GO:0005739">
    <property type="term" value="C:mitochondrion"/>
    <property type="evidence" value="ECO:0007669"/>
    <property type="project" value="UniProtKB-SubCell"/>
</dbReference>
<dbReference type="PANTHER" id="PTHR11081">
    <property type="entry name" value="FLAP ENDONUCLEASE FAMILY MEMBER"/>
    <property type="match status" value="1"/>
</dbReference>
<dbReference type="InterPro" id="IPR006086">
    <property type="entry name" value="XPG-I_dom"/>
</dbReference>
<dbReference type="FunFam" id="3.40.50.1010:FF:000003">
    <property type="entry name" value="Flap endonuclease 1"/>
    <property type="match status" value="1"/>
</dbReference>
<dbReference type="Proteomes" id="UP000807716">
    <property type="component" value="Unassembled WGS sequence"/>
</dbReference>
<dbReference type="Pfam" id="PF00752">
    <property type="entry name" value="XPG_N"/>
    <property type="match status" value="1"/>
</dbReference>
<comment type="caution">
    <text evidence="19">The sequence shown here is derived from an EMBL/GenBank/DDBJ whole genome shotgun (WGS) entry which is preliminary data.</text>
</comment>
<comment type="function">
    <text evidence="15">Structure-specific nuclease with 5'-flap endonuclease and 5'-3' exonuclease activities involved in DNA replication and repair. During DNA replication, cleaves the 5'-overhanging flap structure that is generated by displacement synthesis when DNA polymerase encounters the 5'-end of a downstream Okazaki fragment. It enters the flap from the 5'-end and then tracks to cleave the flap base, leaving a nick for ligation. Also involved in the long patch base excision repair (LP-BER) pathway, by cleaving within the apurinic/apyrimidinic (AP) site-terminated flap. Acts as a genome stabilization factor that prevents flaps from equilibrating into structures that lead to duplications and deletions. Also possesses 5'-3' exonuclease activity on nicked or gapped double-stranded DNA, and exhibits RNase H activity. Also involved in replication and repair of rDNA and in repairing mitochondrial DNA.</text>
</comment>
<evidence type="ECO:0000256" key="10">
    <source>
        <dbReference type="ARBA" id="ARBA00022842"/>
    </source>
</evidence>
<dbReference type="OrthoDB" id="1937206at2759"/>
<keyword evidence="9 15" id="KW-0269">Exonuclease</keyword>
<evidence type="ECO:0000313" key="20">
    <source>
        <dbReference type="Proteomes" id="UP000807716"/>
    </source>
</evidence>
<keyword evidence="10 15" id="KW-0460">Magnesium</keyword>
<dbReference type="GO" id="GO:0006284">
    <property type="term" value="P:base-excision repair"/>
    <property type="evidence" value="ECO:0007669"/>
    <property type="project" value="UniProtKB-UniRule"/>
</dbReference>
<dbReference type="InterPro" id="IPR036279">
    <property type="entry name" value="5-3_exonuclease_C_sf"/>
</dbReference>
<evidence type="ECO:0000256" key="12">
    <source>
        <dbReference type="ARBA" id="ARBA00023204"/>
    </source>
</evidence>
<feature type="compositionally biased region" description="Basic and acidic residues" evidence="16">
    <location>
        <begin position="358"/>
        <end position="368"/>
    </location>
</feature>
<dbReference type="Pfam" id="PF00867">
    <property type="entry name" value="XPG_I"/>
    <property type="match status" value="1"/>
</dbReference>
<dbReference type="EC" id="3.1.-.-" evidence="15"/>
<keyword evidence="13 15" id="KW-0539">Nucleus</keyword>
<evidence type="ECO:0000259" key="18">
    <source>
        <dbReference type="SMART" id="SM00485"/>
    </source>
</evidence>
<dbReference type="GO" id="GO:0005730">
    <property type="term" value="C:nucleolus"/>
    <property type="evidence" value="ECO:0007669"/>
    <property type="project" value="UniProtKB-SubCell"/>
</dbReference>
<dbReference type="EMBL" id="JAAAJB010000284">
    <property type="protein sequence ID" value="KAG0259438.1"/>
    <property type="molecule type" value="Genomic_DNA"/>
</dbReference>